<dbReference type="Proteomes" id="UP001521116">
    <property type="component" value="Unassembled WGS sequence"/>
</dbReference>
<organism evidence="2 3">
    <name type="scientific">Neofusicoccum ribis</name>
    <dbReference type="NCBI Taxonomy" id="45134"/>
    <lineage>
        <taxon>Eukaryota</taxon>
        <taxon>Fungi</taxon>
        <taxon>Dikarya</taxon>
        <taxon>Ascomycota</taxon>
        <taxon>Pezizomycotina</taxon>
        <taxon>Dothideomycetes</taxon>
        <taxon>Dothideomycetes incertae sedis</taxon>
        <taxon>Botryosphaeriales</taxon>
        <taxon>Botryosphaeriaceae</taxon>
        <taxon>Neofusicoccum</taxon>
    </lineage>
</organism>
<sequence>MSRKTLRHKSGAQGYIPSPQNNTAMFFSKTLFTTFLLSALALGAPLADPDPAADALEARTTPAPPATAFGLVAIAPGTPIHQHRISASNSGLHLLSPNRNAQCGPDSTQRRPFAAFTLRDGGQWFLWDPKTGSRRQQLWSDVSGMGQGALQYTRDRREANGLNKNRITTEEFGFMGAGTKERPSYLTWRGDHEFIACPSAGGGEGAWSVWLSSGVAQPGGNKGCKKFRARAVELPKALGCKYSN</sequence>
<feature type="signal peptide" evidence="1">
    <location>
        <begin position="1"/>
        <end position="43"/>
    </location>
</feature>
<proteinExistence type="predicted"/>
<evidence type="ECO:0008006" key="4">
    <source>
        <dbReference type="Google" id="ProtNLM"/>
    </source>
</evidence>
<dbReference type="EMBL" id="JAJVDC020000007">
    <property type="protein sequence ID" value="KAL1636266.1"/>
    <property type="molecule type" value="Genomic_DNA"/>
</dbReference>
<protein>
    <recommendedName>
        <fullName evidence="4">Cell wall protein</fullName>
    </recommendedName>
</protein>
<evidence type="ECO:0000313" key="2">
    <source>
        <dbReference type="EMBL" id="KAL1636266.1"/>
    </source>
</evidence>
<comment type="caution">
    <text evidence="2">The sequence shown here is derived from an EMBL/GenBank/DDBJ whole genome shotgun (WGS) entry which is preliminary data.</text>
</comment>
<keyword evidence="3" id="KW-1185">Reference proteome</keyword>
<reference evidence="2 3" key="1">
    <citation type="submission" date="2024-02" db="EMBL/GenBank/DDBJ databases">
        <title>De novo assembly and annotation of 12 fungi associated with fruit tree decline syndrome in Ontario, Canada.</title>
        <authorList>
            <person name="Sulman M."/>
            <person name="Ellouze W."/>
            <person name="Ilyukhin E."/>
        </authorList>
    </citation>
    <scope>NUCLEOTIDE SEQUENCE [LARGE SCALE GENOMIC DNA]</scope>
    <source>
        <strain evidence="2 3">M1-105</strain>
    </source>
</reference>
<evidence type="ECO:0000256" key="1">
    <source>
        <dbReference type="SAM" id="SignalP"/>
    </source>
</evidence>
<feature type="chain" id="PRO_5046734843" description="Cell wall protein" evidence="1">
    <location>
        <begin position="44"/>
        <end position="244"/>
    </location>
</feature>
<evidence type="ECO:0000313" key="3">
    <source>
        <dbReference type="Proteomes" id="UP001521116"/>
    </source>
</evidence>
<name>A0ABR3TA74_9PEZI</name>
<accession>A0ABR3TA74</accession>
<gene>
    <name evidence="2" type="ORF">SLS56_001245</name>
</gene>
<keyword evidence="1" id="KW-0732">Signal</keyword>